<name>A0A439DDU0_9PEZI</name>
<accession>A0A439DDU0</accession>
<feature type="region of interest" description="Disordered" evidence="1">
    <location>
        <begin position="428"/>
        <end position="450"/>
    </location>
</feature>
<feature type="region of interest" description="Disordered" evidence="1">
    <location>
        <begin position="138"/>
        <end position="203"/>
    </location>
</feature>
<dbReference type="AlphaFoldDB" id="A0A439DDU0"/>
<feature type="region of interest" description="Disordered" evidence="1">
    <location>
        <begin position="625"/>
        <end position="653"/>
    </location>
</feature>
<gene>
    <name evidence="2" type="ORF">EKO27_g2527</name>
</gene>
<feature type="compositionally biased region" description="Basic residues" evidence="1">
    <location>
        <begin position="642"/>
        <end position="653"/>
    </location>
</feature>
<sequence length="653" mass="71427">MSSSPPNLSFNLPPNTTQHPPAGYSTPYQSPPLIIDVLETADSSVPDTSAVIFASSTDPHLGRRIFSPTRNGQVSNHYATAGIVVKVGENYYQLTAGHLFEIESETLDAEPFTSLDECHFDGQSTDEERDSDCELEITGRGSATPEGSQSPDGSPSGSINDRNEDGFDFDIPRNPYEKPNMPNQSSSDYSPSHRTQQPIGIGSVVREEPADLNRRFSIGHLPGGRIVQHSIDYAMIALSSDSVKNMGNNINTSQVPYPPVKGVAELGHEECSIIVVTNSTVIQGTLIPGKIAYRGSRAHQFESLVQIALESELFEGDCGSPVLDKSTGSLYGHIVMGVAGTKVAYIVQAVDIFQDINKRTGKLVYIVTKEKGASVETISPLTTSRVSASHIASKAKGAGVEAISPLTTSRVLASHIASKAKGAGVEAISPSTTSRVSASQTPQTPSHSVGRKFYASSTASSYEDSVFSQSSSSSASTRMSAPDIDVAGYAAAGSLPCEFVGYGECEATFDIDDTEAWIEHIILDHLHDKLPRKLVCWFCDDFTFEAKRTSERRQNFEDRMYHIRGHFLLGGRTVNHMQLDYHLNTHLQNSGLISEQSYNAMRRYNEVPQPPWILAHDEIPLDLPARDSRVYHDPHTDERHYRRERHRSGKTRK</sequence>
<evidence type="ECO:0000313" key="2">
    <source>
        <dbReference type="EMBL" id="RWA12581.1"/>
    </source>
</evidence>
<feature type="compositionally biased region" description="Low complexity" evidence="1">
    <location>
        <begin position="145"/>
        <end position="158"/>
    </location>
</feature>
<evidence type="ECO:0000256" key="1">
    <source>
        <dbReference type="SAM" id="MobiDB-lite"/>
    </source>
</evidence>
<comment type="caution">
    <text evidence="2">The sequence shown here is derived from an EMBL/GenBank/DDBJ whole genome shotgun (WGS) entry which is preliminary data.</text>
</comment>
<feature type="compositionally biased region" description="Low complexity" evidence="1">
    <location>
        <begin position="1"/>
        <end position="15"/>
    </location>
</feature>
<feature type="compositionally biased region" description="Basic and acidic residues" evidence="1">
    <location>
        <begin position="625"/>
        <end position="641"/>
    </location>
</feature>
<reference evidence="2 3" key="1">
    <citation type="submission" date="2018-12" db="EMBL/GenBank/DDBJ databases">
        <title>Draft genome sequence of Xylaria grammica IHI A82.</title>
        <authorList>
            <person name="Buettner E."/>
            <person name="Kellner H."/>
        </authorList>
    </citation>
    <scope>NUCLEOTIDE SEQUENCE [LARGE SCALE GENOMIC DNA]</scope>
    <source>
        <strain evidence="2 3">IHI A82</strain>
    </source>
</reference>
<keyword evidence="3" id="KW-1185">Reference proteome</keyword>
<protein>
    <submittedName>
        <fullName evidence="2">Uncharacterized protein</fullName>
    </submittedName>
</protein>
<feature type="compositionally biased region" description="Polar residues" evidence="1">
    <location>
        <begin position="181"/>
        <end position="198"/>
    </location>
</feature>
<proteinExistence type="predicted"/>
<feature type="compositionally biased region" description="Polar residues" evidence="1">
    <location>
        <begin position="429"/>
        <end position="447"/>
    </location>
</feature>
<feature type="region of interest" description="Disordered" evidence="1">
    <location>
        <begin position="1"/>
        <end position="27"/>
    </location>
</feature>
<organism evidence="2 3">
    <name type="scientific">Xylaria grammica</name>
    <dbReference type="NCBI Taxonomy" id="363999"/>
    <lineage>
        <taxon>Eukaryota</taxon>
        <taxon>Fungi</taxon>
        <taxon>Dikarya</taxon>
        <taxon>Ascomycota</taxon>
        <taxon>Pezizomycotina</taxon>
        <taxon>Sordariomycetes</taxon>
        <taxon>Xylariomycetidae</taxon>
        <taxon>Xylariales</taxon>
        <taxon>Xylariaceae</taxon>
        <taxon>Xylaria</taxon>
    </lineage>
</organism>
<dbReference type="EMBL" id="RYZI01000047">
    <property type="protein sequence ID" value="RWA12581.1"/>
    <property type="molecule type" value="Genomic_DNA"/>
</dbReference>
<dbReference type="Proteomes" id="UP000286045">
    <property type="component" value="Unassembled WGS sequence"/>
</dbReference>
<evidence type="ECO:0000313" key="3">
    <source>
        <dbReference type="Proteomes" id="UP000286045"/>
    </source>
</evidence>
<dbReference type="STRING" id="363999.A0A439DDU0"/>